<dbReference type="SMART" id="SM00726">
    <property type="entry name" value="UIM"/>
    <property type="match status" value="5"/>
</dbReference>
<dbReference type="InterPro" id="IPR003903">
    <property type="entry name" value="UIM_dom"/>
</dbReference>
<feature type="region of interest" description="Disordered" evidence="1">
    <location>
        <begin position="630"/>
        <end position="650"/>
    </location>
</feature>
<feature type="compositionally biased region" description="Polar residues" evidence="1">
    <location>
        <begin position="631"/>
        <end position="644"/>
    </location>
</feature>
<comment type="caution">
    <text evidence="2">The sequence shown here is derived from an EMBL/GenBank/DDBJ whole genome shotgun (WGS) entry which is preliminary data.</text>
</comment>
<reference evidence="2 3" key="1">
    <citation type="submission" date="2019-03" db="EMBL/GenBank/DDBJ databases">
        <title>Single cell metagenomics reveals metabolic interactions within the superorganism composed of flagellate Streblomastix strix and complex community of Bacteroidetes bacteria on its surface.</title>
        <authorList>
            <person name="Treitli S.C."/>
            <person name="Kolisko M."/>
            <person name="Husnik F."/>
            <person name="Keeling P."/>
            <person name="Hampl V."/>
        </authorList>
    </citation>
    <scope>NUCLEOTIDE SEQUENCE [LARGE SCALE GENOMIC DNA]</scope>
    <source>
        <strain evidence="2">ST1C</strain>
    </source>
</reference>
<name>A0A5J4V1F2_9EUKA</name>
<proteinExistence type="predicted"/>
<dbReference type="Proteomes" id="UP000324800">
    <property type="component" value="Unassembled WGS sequence"/>
</dbReference>
<evidence type="ECO:0000313" key="2">
    <source>
        <dbReference type="EMBL" id="KAA6376559.1"/>
    </source>
</evidence>
<evidence type="ECO:0000256" key="1">
    <source>
        <dbReference type="SAM" id="MobiDB-lite"/>
    </source>
</evidence>
<dbReference type="EMBL" id="SNRW01010442">
    <property type="protein sequence ID" value="KAA6376559.1"/>
    <property type="molecule type" value="Genomic_DNA"/>
</dbReference>
<accession>A0A5J4V1F2</accession>
<protein>
    <submittedName>
        <fullName evidence="2">Uncharacterized protein</fullName>
    </submittedName>
</protein>
<evidence type="ECO:0000313" key="3">
    <source>
        <dbReference type="Proteomes" id="UP000324800"/>
    </source>
</evidence>
<gene>
    <name evidence="2" type="ORF">EZS28_027914</name>
</gene>
<dbReference type="AlphaFoldDB" id="A0A5J4V1F2"/>
<sequence length="694" mass="78726">MQILEFGEVKMRVCCKALQIDPTSRSGLRDVEDNNDMEDSAHKFSAHMTEKYNIIADNFPEYKRLKNLAKLFALAKWLVEQGVDMNPDYIIYALRLKGIPIPDNLDPFDSLGPIDRSLNEEFAQGDSQHAPVNRLTNSISKTTTIKIDANQTQTQIQEITLTGGIDLTLKIITSEQDQTNKPLSPDLLRFIINAPQNQCTSIPEQTQSYFIPLNALSDKSAADSIASEAENFLSSELNIAFQLAAEAINTSINSLKANEIMARTCSQLGHHKDAILSYVNAAILTPDKTSSDNFLQLADETINLLSKKPLKLKLRAKWLDIFDIYVPGDWKELQIENVDESLSQIYISQDSNIISKNSPVETLLISELADSPDFTSLIEWVHSKNRQNNICSQIYEQCLPGVFATLDEPQVASVSIFTISSTAKFITTKLFGSINDQRYSYYHNFVLPDESLGYGKKCLFMMLSFRDILAPLMNQQSEEIWDLIKESARLIPSKRIYRNHYQPQRISPNYIPYQQIPQHSYSPSNKIPSQQIINRRVSPPQHESHSSKDDADIARAVWQSRYDNKNQPTTNNDDMMRIALEKSLQEQYMIKRGSNISFHPSSNVEDDLERAKRISLEEAQQHLREIAILRNDSTSNGTNTSQYQKKLKQNDDDQLNDAILESLRYSQQSKEEADFAMAVAASIADTQNNPHQNN</sequence>
<organism evidence="2 3">
    <name type="scientific">Streblomastix strix</name>
    <dbReference type="NCBI Taxonomy" id="222440"/>
    <lineage>
        <taxon>Eukaryota</taxon>
        <taxon>Metamonada</taxon>
        <taxon>Preaxostyla</taxon>
        <taxon>Oxymonadida</taxon>
        <taxon>Streblomastigidae</taxon>
        <taxon>Streblomastix</taxon>
    </lineage>
</organism>